<dbReference type="AlphaFoldDB" id="A0A9P6EE99"/>
<feature type="domain" description="GH18" evidence="2">
    <location>
        <begin position="34"/>
        <end position="420"/>
    </location>
</feature>
<dbReference type="InterPro" id="IPR050314">
    <property type="entry name" value="Glycosyl_Hydrlase_18"/>
</dbReference>
<comment type="caution">
    <text evidence="3">The sequence shown here is derived from an EMBL/GenBank/DDBJ whole genome shotgun (WGS) entry which is preliminary data.</text>
</comment>
<dbReference type="GO" id="GO:0005975">
    <property type="term" value="P:carbohydrate metabolic process"/>
    <property type="evidence" value="ECO:0007669"/>
    <property type="project" value="InterPro"/>
</dbReference>
<dbReference type="InterPro" id="IPR001223">
    <property type="entry name" value="Glyco_hydro18_cat"/>
</dbReference>
<dbReference type="InterPro" id="IPR017853">
    <property type="entry name" value="GH"/>
</dbReference>
<evidence type="ECO:0000256" key="1">
    <source>
        <dbReference type="SAM" id="SignalP"/>
    </source>
</evidence>
<dbReference type="OrthoDB" id="73875at2759"/>
<proteinExistence type="predicted"/>
<dbReference type="GO" id="GO:0005576">
    <property type="term" value="C:extracellular region"/>
    <property type="evidence" value="ECO:0007669"/>
    <property type="project" value="TreeGrafter"/>
</dbReference>
<feature type="chain" id="PRO_5040228737" evidence="1">
    <location>
        <begin position="20"/>
        <end position="471"/>
    </location>
</feature>
<sequence>MAKLSRFLLPFVFLTTTTASLQSVASRATTDTTTVKAAWYTAWHTSFLPLDKVSWSKYTHLIYAFAVTTPDVTTLGLQDTDTKLLPQFVVAAKEHNVIPMLSVGGAGGSKYFSPLIKTSQNRTAFVKTLTDVVQKYNLSGLDIDWEFPGERGTNCIIFDANDTSNYLEFLRELRATPIGQNLVISAAVWHFPWTDSTGNPSKSVAPFADVLDFVEIMNYDVKSNPAIGASPSSPLDDSCAPQGAYNRSAKAAVKAWSNAGMPLNKLVLGVPSYGHSFTVPISASGTGPVTSTGLDQYPFYSIGTKARGDSWDTTPYTDDCGLPQGPDGIFQYRGLFEQGYLKDDGTPHDGVNYYFDECSQTPWLFNTSSRLLVTYDDPRSYDSKGGYIHSAGLRGFAMWEPAGDLNDVLLDSIIHATQYGGNGSTSDTSGGATSAASHNGYESSFDIKQQLQRKLLTTLCVVVCSLLWYVT</sequence>
<dbReference type="PANTHER" id="PTHR11177:SF317">
    <property type="entry name" value="CHITINASE 12-RELATED"/>
    <property type="match status" value="1"/>
</dbReference>
<gene>
    <name evidence="3" type="ORF">CPB83DRAFT_895353</name>
</gene>
<dbReference type="SMART" id="SM00636">
    <property type="entry name" value="Glyco_18"/>
    <property type="match status" value="1"/>
</dbReference>
<dbReference type="InterPro" id="IPR029070">
    <property type="entry name" value="Chitinase_insertion_sf"/>
</dbReference>
<dbReference type="Pfam" id="PF00704">
    <property type="entry name" value="Glyco_hydro_18"/>
    <property type="match status" value="1"/>
</dbReference>
<accession>A0A9P6EE99</accession>
<protein>
    <submittedName>
        <fullName evidence="3">Chitinase</fullName>
    </submittedName>
</protein>
<evidence type="ECO:0000259" key="2">
    <source>
        <dbReference type="PROSITE" id="PS51910"/>
    </source>
</evidence>
<evidence type="ECO:0000313" key="3">
    <source>
        <dbReference type="EMBL" id="KAF9527337.1"/>
    </source>
</evidence>
<feature type="signal peptide" evidence="1">
    <location>
        <begin position="1"/>
        <end position="19"/>
    </location>
</feature>
<name>A0A9P6EE99_9AGAR</name>
<dbReference type="Gene3D" id="3.10.50.10">
    <property type="match status" value="1"/>
</dbReference>
<dbReference type="GO" id="GO:0006032">
    <property type="term" value="P:chitin catabolic process"/>
    <property type="evidence" value="ECO:0007669"/>
    <property type="project" value="TreeGrafter"/>
</dbReference>
<keyword evidence="1" id="KW-0732">Signal</keyword>
<organism evidence="3 4">
    <name type="scientific">Crepidotus variabilis</name>
    <dbReference type="NCBI Taxonomy" id="179855"/>
    <lineage>
        <taxon>Eukaryota</taxon>
        <taxon>Fungi</taxon>
        <taxon>Dikarya</taxon>
        <taxon>Basidiomycota</taxon>
        <taxon>Agaricomycotina</taxon>
        <taxon>Agaricomycetes</taxon>
        <taxon>Agaricomycetidae</taxon>
        <taxon>Agaricales</taxon>
        <taxon>Agaricineae</taxon>
        <taxon>Crepidotaceae</taxon>
        <taxon>Crepidotus</taxon>
    </lineage>
</organism>
<keyword evidence="4" id="KW-1185">Reference proteome</keyword>
<dbReference type="EMBL" id="MU157862">
    <property type="protein sequence ID" value="KAF9527337.1"/>
    <property type="molecule type" value="Genomic_DNA"/>
</dbReference>
<dbReference type="SUPFAM" id="SSF54556">
    <property type="entry name" value="Chitinase insertion domain"/>
    <property type="match status" value="1"/>
</dbReference>
<dbReference type="GO" id="GO:0008061">
    <property type="term" value="F:chitin binding"/>
    <property type="evidence" value="ECO:0007669"/>
    <property type="project" value="InterPro"/>
</dbReference>
<dbReference type="Gene3D" id="3.20.20.80">
    <property type="entry name" value="Glycosidases"/>
    <property type="match status" value="1"/>
</dbReference>
<dbReference type="PROSITE" id="PS51910">
    <property type="entry name" value="GH18_2"/>
    <property type="match status" value="1"/>
</dbReference>
<reference evidence="3" key="1">
    <citation type="submission" date="2020-11" db="EMBL/GenBank/DDBJ databases">
        <authorList>
            <consortium name="DOE Joint Genome Institute"/>
            <person name="Ahrendt S."/>
            <person name="Riley R."/>
            <person name="Andreopoulos W."/>
            <person name="Labutti K."/>
            <person name="Pangilinan J."/>
            <person name="Ruiz-Duenas F.J."/>
            <person name="Barrasa J.M."/>
            <person name="Sanchez-Garcia M."/>
            <person name="Camarero S."/>
            <person name="Miyauchi S."/>
            <person name="Serrano A."/>
            <person name="Linde D."/>
            <person name="Babiker R."/>
            <person name="Drula E."/>
            <person name="Ayuso-Fernandez I."/>
            <person name="Pacheco R."/>
            <person name="Padilla G."/>
            <person name="Ferreira P."/>
            <person name="Barriuso J."/>
            <person name="Kellner H."/>
            <person name="Castanera R."/>
            <person name="Alfaro M."/>
            <person name="Ramirez L."/>
            <person name="Pisabarro A.G."/>
            <person name="Kuo A."/>
            <person name="Tritt A."/>
            <person name="Lipzen A."/>
            <person name="He G."/>
            <person name="Yan M."/>
            <person name="Ng V."/>
            <person name="Cullen D."/>
            <person name="Martin F."/>
            <person name="Rosso M.-N."/>
            <person name="Henrissat B."/>
            <person name="Hibbett D."/>
            <person name="Martinez A.T."/>
            <person name="Grigoriev I.V."/>
        </authorList>
    </citation>
    <scope>NUCLEOTIDE SEQUENCE</scope>
    <source>
        <strain evidence="3">CBS 506.95</strain>
    </source>
</reference>
<evidence type="ECO:0000313" key="4">
    <source>
        <dbReference type="Proteomes" id="UP000807306"/>
    </source>
</evidence>
<dbReference type="InterPro" id="IPR011583">
    <property type="entry name" value="Chitinase_II/V-like_cat"/>
</dbReference>
<dbReference type="PANTHER" id="PTHR11177">
    <property type="entry name" value="CHITINASE"/>
    <property type="match status" value="1"/>
</dbReference>
<dbReference type="GO" id="GO:0004568">
    <property type="term" value="F:chitinase activity"/>
    <property type="evidence" value="ECO:0007669"/>
    <property type="project" value="TreeGrafter"/>
</dbReference>
<dbReference type="Proteomes" id="UP000807306">
    <property type="component" value="Unassembled WGS sequence"/>
</dbReference>
<dbReference type="SUPFAM" id="SSF51445">
    <property type="entry name" value="(Trans)glycosidases"/>
    <property type="match status" value="1"/>
</dbReference>